<evidence type="ECO:0000313" key="7">
    <source>
        <dbReference type="Proteomes" id="UP000183508"/>
    </source>
</evidence>
<dbReference type="RefSeq" id="WP_074949798.1">
    <property type="nucleotide sequence ID" value="NZ_FPBV01000003.1"/>
</dbReference>
<feature type="transmembrane region" description="Helical" evidence="5">
    <location>
        <begin position="158"/>
        <end position="176"/>
    </location>
</feature>
<sequence length="177" mass="18225">MLLQLVLIGLALGMNNTLASVALGTTNMKRSQQMGTAVLFALFEAVMPLAGLFLGGQLSRAVGGASRDVGVGLLVILGAYLIVKAEEAVGPPGRTMGVRSLMLAVVLSLDNLTVGFGLGMLHVPILLAAAVFGLVSLTMTLLGLELGRWLGARLTVPADRLSGVVLLGIAALMWFTG</sequence>
<keyword evidence="2 5" id="KW-0812">Transmembrane</keyword>
<evidence type="ECO:0000256" key="2">
    <source>
        <dbReference type="ARBA" id="ARBA00022692"/>
    </source>
</evidence>
<dbReference type="PANTHER" id="PTHR35529">
    <property type="entry name" value="MANGANESE EFFLUX PUMP MNTP-RELATED"/>
    <property type="match status" value="1"/>
</dbReference>
<dbReference type="AlphaFoldDB" id="A0A1I7GRY2"/>
<feature type="transmembrane region" description="Helical" evidence="5">
    <location>
        <begin position="34"/>
        <end position="54"/>
    </location>
</feature>
<gene>
    <name evidence="6" type="ORF">SAMN05421543_10322</name>
</gene>
<feature type="transmembrane region" description="Helical" evidence="5">
    <location>
        <begin position="125"/>
        <end position="146"/>
    </location>
</feature>
<keyword evidence="7" id="KW-1185">Reference proteome</keyword>
<proteinExistence type="predicted"/>
<keyword evidence="1" id="KW-1003">Cell membrane</keyword>
<evidence type="ECO:0000256" key="3">
    <source>
        <dbReference type="ARBA" id="ARBA00022989"/>
    </source>
</evidence>
<organism evidence="6 7">
    <name type="scientific">Alicyclobacillus macrosporangiidus</name>
    <dbReference type="NCBI Taxonomy" id="392015"/>
    <lineage>
        <taxon>Bacteria</taxon>
        <taxon>Bacillati</taxon>
        <taxon>Bacillota</taxon>
        <taxon>Bacilli</taxon>
        <taxon>Bacillales</taxon>
        <taxon>Alicyclobacillaceae</taxon>
        <taxon>Alicyclobacillus</taxon>
    </lineage>
</organism>
<dbReference type="STRING" id="392015.SAMN05421543_10322"/>
<protein>
    <submittedName>
        <fullName evidence="6">Putative Mn2+ efflux pump MntP</fullName>
    </submittedName>
</protein>
<evidence type="ECO:0000256" key="5">
    <source>
        <dbReference type="SAM" id="Phobius"/>
    </source>
</evidence>
<accession>A0A1I7GRY2</accession>
<reference evidence="7" key="1">
    <citation type="submission" date="2016-10" db="EMBL/GenBank/DDBJ databases">
        <authorList>
            <person name="Varghese N."/>
        </authorList>
    </citation>
    <scope>NUCLEOTIDE SEQUENCE [LARGE SCALE GENOMIC DNA]</scope>
    <source>
        <strain evidence="7">DSM 17980</strain>
    </source>
</reference>
<dbReference type="InterPro" id="IPR003810">
    <property type="entry name" value="Mntp/YtaF"/>
</dbReference>
<dbReference type="Pfam" id="PF02659">
    <property type="entry name" value="Mntp"/>
    <property type="match status" value="1"/>
</dbReference>
<keyword evidence="3 5" id="KW-1133">Transmembrane helix</keyword>
<evidence type="ECO:0000313" key="6">
    <source>
        <dbReference type="EMBL" id="SFU51141.1"/>
    </source>
</evidence>
<dbReference type="Proteomes" id="UP000183508">
    <property type="component" value="Unassembled WGS sequence"/>
</dbReference>
<dbReference type="PANTHER" id="PTHR35529:SF1">
    <property type="entry name" value="MANGANESE EFFLUX PUMP MNTP-RELATED"/>
    <property type="match status" value="1"/>
</dbReference>
<evidence type="ECO:0000256" key="4">
    <source>
        <dbReference type="ARBA" id="ARBA00023136"/>
    </source>
</evidence>
<feature type="transmembrane region" description="Helical" evidence="5">
    <location>
        <begin position="101"/>
        <end position="119"/>
    </location>
</feature>
<name>A0A1I7GRY2_9BACL</name>
<dbReference type="EMBL" id="FPBV01000003">
    <property type="protein sequence ID" value="SFU51141.1"/>
    <property type="molecule type" value="Genomic_DNA"/>
</dbReference>
<keyword evidence="4 5" id="KW-0472">Membrane</keyword>
<evidence type="ECO:0000256" key="1">
    <source>
        <dbReference type="ARBA" id="ARBA00022475"/>
    </source>
</evidence>